<evidence type="ECO:0000313" key="3">
    <source>
        <dbReference type="Proteomes" id="UP000789707"/>
    </source>
</evidence>
<gene>
    <name evidence="2" type="ORF">WFA24289_00757</name>
</gene>
<keyword evidence="3" id="KW-1185">Reference proteome</keyword>
<organism evidence="2 3">
    <name type="scientific">Periweissella fabaria</name>
    <dbReference type="NCBI Taxonomy" id="546157"/>
    <lineage>
        <taxon>Bacteria</taxon>
        <taxon>Bacillati</taxon>
        <taxon>Bacillota</taxon>
        <taxon>Bacilli</taxon>
        <taxon>Lactobacillales</taxon>
        <taxon>Lactobacillaceae</taxon>
        <taxon>Periweissella</taxon>
    </lineage>
</organism>
<dbReference type="Proteomes" id="UP000789707">
    <property type="component" value="Unassembled WGS sequence"/>
</dbReference>
<reference evidence="2 3" key="1">
    <citation type="submission" date="2021-11" db="EMBL/GenBank/DDBJ databases">
        <authorList>
            <person name="Depoorter E."/>
        </authorList>
    </citation>
    <scope>NUCLEOTIDE SEQUENCE [LARGE SCALE GENOMIC DNA]</scope>
    <source>
        <strain evidence="2 3">LMG 24289</strain>
    </source>
</reference>
<protein>
    <recommendedName>
        <fullName evidence="1">Transcriptional coactivator p15 (PC4) C-terminal domain-containing protein</fullName>
    </recommendedName>
</protein>
<dbReference type="PIRSF" id="PIRSF037246">
    <property type="entry name" value="UCP037246"/>
    <property type="match status" value="1"/>
</dbReference>
<dbReference type="InterPro" id="IPR003173">
    <property type="entry name" value="PC4_C"/>
</dbReference>
<dbReference type="Pfam" id="PF02229">
    <property type="entry name" value="PC4"/>
    <property type="match status" value="1"/>
</dbReference>
<feature type="domain" description="Transcriptional coactivator p15 (PC4) C-terminal" evidence="1">
    <location>
        <begin position="20"/>
        <end position="64"/>
    </location>
</feature>
<proteinExistence type="predicted"/>
<accession>A0ABM8Z567</accession>
<evidence type="ECO:0000313" key="2">
    <source>
        <dbReference type="EMBL" id="CAH0416453.1"/>
    </source>
</evidence>
<dbReference type="InterPro" id="IPR017154">
    <property type="entry name" value="PC4-like"/>
</dbReference>
<dbReference type="EMBL" id="CAKKNS010000002">
    <property type="protein sequence ID" value="CAH0416453.1"/>
    <property type="molecule type" value="Genomic_DNA"/>
</dbReference>
<sequence length="74" mass="8565">MAELKYEITEKIATLSTNAKGWSLELNKVSWNEREPKFDLRTWDADHTKMGKGITFNEAEARELFTGLGKFLEQ</sequence>
<comment type="caution">
    <text evidence="2">The sequence shown here is derived from an EMBL/GenBank/DDBJ whole genome shotgun (WGS) entry which is preliminary data.</text>
</comment>
<evidence type="ECO:0000259" key="1">
    <source>
        <dbReference type="Pfam" id="PF02229"/>
    </source>
</evidence>
<dbReference type="Gene3D" id="2.30.31.70">
    <property type="match status" value="1"/>
</dbReference>
<dbReference type="RefSeq" id="WP_230096513.1">
    <property type="nucleotide sequence ID" value="NZ_CAKKNS010000002.1"/>
</dbReference>
<name>A0ABM8Z567_9LACO</name>